<dbReference type="InterPro" id="IPR047682">
    <property type="entry name" value="SepH-like"/>
</dbReference>
<dbReference type="EMBL" id="JASOOY020000017">
    <property type="protein sequence ID" value="MEO3716961.1"/>
    <property type="molecule type" value="Genomic_DNA"/>
</dbReference>
<feature type="compositionally biased region" description="Low complexity" evidence="1">
    <location>
        <begin position="60"/>
        <end position="138"/>
    </location>
</feature>
<protein>
    <submittedName>
        <fullName evidence="3">Septation protein SepH</fullName>
    </submittedName>
</protein>
<evidence type="ECO:0000259" key="2">
    <source>
        <dbReference type="Pfam" id="PF11268"/>
    </source>
</evidence>
<feature type="compositionally biased region" description="Basic and acidic residues" evidence="1">
    <location>
        <begin position="341"/>
        <end position="350"/>
    </location>
</feature>
<dbReference type="AlphaFoldDB" id="A0AAW9STE5"/>
<feature type="region of interest" description="Disordered" evidence="1">
    <location>
        <begin position="291"/>
        <end position="375"/>
    </location>
</feature>
<accession>A0AAW9STE5</accession>
<gene>
    <name evidence="3" type="primary">sepH</name>
    <name evidence="3" type="ORF">QP460_005090</name>
</gene>
<proteinExistence type="predicted"/>
<reference evidence="3" key="1">
    <citation type="submission" date="2023-05" db="EMBL/GenBank/DDBJ databases">
        <authorList>
            <person name="Du J."/>
        </authorList>
    </citation>
    <scope>NUCLEOTIDE SEQUENCE</scope>
    <source>
        <strain evidence="3">UMB1064</strain>
    </source>
</reference>
<name>A0AAW9STE5_CORAY</name>
<reference evidence="3" key="2">
    <citation type="submission" date="2024-05" db="EMBL/GenBank/DDBJ databases">
        <authorList>
            <person name="Wolfe A."/>
        </authorList>
    </citation>
    <scope>NUCLEOTIDE SEQUENCE</scope>
    <source>
        <strain evidence="3">UMB1064</strain>
    </source>
</reference>
<feature type="region of interest" description="Disordered" evidence="1">
    <location>
        <begin position="60"/>
        <end position="150"/>
    </location>
</feature>
<dbReference type="RefSeq" id="WP_284827293.1">
    <property type="nucleotide sequence ID" value="NZ_JASOOY020000017.1"/>
</dbReference>
<evidence type="ECO:0000256" key="1">
    <source>
        <dbReference type="SAM" id="MobiDB-lite"/>
    </source>
</evidence>
<dbReference type="Proteomes" id="UP001223646">
    <property type="component" value="Unassembled WGS sequence"/>
</dbReference>
<dbReference type="InterPro" id="IPR021421">
    <property type="entry name" value="DUF3071"/>
</dbReference>
<evidence type="ECO:0000313" key="4">
    <source>
        <dbReference type="Proteomes" id="UP001223646"/>
    </source>
</evidence>
<comment type="caution">
    <text evidence="3">The sequence shown here is derived from an EMBL/GenBank/DDBJ whole genome shotgun (WGS) entry which is preliminary data.</text>
</comment>
<sequence length="375" mass="40048">MRELKPVLDGDVTDSLILVPADITEQERQEGLRFTLPLDENLRTFLVEHFELADATGSPAAADSASLADGSSTTTATASGSSGESATAESGSTDESSTGGSTADATAARGGSAEGSEAADNSGASGGAPKKTPTAPKPVLEEPRVVLSPREIQDRIRSGQTVEELIEYSGMQPRKIESFAYPVLAERARIAELGKQSKPRRIDGPAKLSLWEILATAFAARGQELADASWDAYRDPSGQWIVTVTWNVGHTTNVAEWSYQAEGLSALTIARNELAAELIDPDFARRNRDLAPQANRAADTADTSEMPAAWQSSAEPQRGHGEQDVPSQSDAADDDIDEAEFLQHPDAEQPKRKKKTVMPSWEDVLLGVRPNGPKK</sequence>
<feature type="domain" description="DUF3071" evidence="2">
    <location>
        <begin position="1"/>
        <end position="259"/>
    </location>
</feature>
<dbReference type="NCBIfam" id="NF040712">
    <property type="entry name" value="SepH"/>
    <property type="match status" value="1"/>
</dbReference>
<dbReference type="Pfam" id="PF11268">
    <property type="entry name" value="DUF3071"/>
    <property type="match status" value="1"/>
</dbReference>
<feature type="compositionally biased region" description="Acidic residues" evidence="1">
    <location>
        <begin position="331"/>
        <end position="340"/>
    </location>
</feature>
<organism evidence="3 4">
    <name type="scientific">Corynebacterium amycolatum</name>
    <dbReference type="NCBI Taxonomy" id="43765"/>
    <lineage>
        <taxon>Bacteria</taxon>
        <taxon>Bacillati</taxon>
        <taxon>Actinomycetota</taxon>
        <taxon>Actinomycetes</taxon>
        <taxon>Mycobacteriales</taxon>
        <taxon>Corynebacteriaceae</taxon>
        <taxon>Corynebacterium</taxon>
    </lineage>
</organism>
<evidence type="ECO:0000313" key="3">
    <source>
        <dbReference type="EMBL" id="MEO3716961.1"/>
    </source>
</evidence>